<dbReference type="InterPro" id="IPR041118">
    <property type="entry name" value="Rx_N"/>
</dbReference>
<name>A0A3L6PMK8_PANMI</name>
<dbReference type="OrthoDB" id="3027644at2759"/>
<dbReference type="Gene3D" id="3.40.50.300">
    <property type="entry name" value="P-loop containing nucleotide triphosphate hydrolases"/>
    <property type="match status" value="1"/>
</dbReference>
<dbReference type="Gene3D" id="1.20.5.4130">
    <property type="match status" value="1"/>
</dbReference>
<dbReference type="GO" id="GO:0043531">
    <property type="term" value="F:ADP binding"/>
    <property type="evidence" value="ECO:0007669"/>
    <property type="project" value="InterPro"/>
</dbReference>
<dbReference type="AlphaFoldDB" id="A0A3L6PMK8"/>
<keyword evidence="4" id="KW-0547">Nucleotide-binding</keyword>
<dbReference type="STRING" id="4540.A0A3L6PMK8"/>
<reference evidence="9" key="1">
    <citation type="journal article" date="2019" name="Nat. Commun.">
        <title>The genome of broomcorn millet.</title>
        <authorList>
            <person name="Zou C."/>
            <person name="Miki D."/>
            <person name="Li D."/>
            <person name="Tang Q."/>
            <person name="Xiao L."/>
            <person name="Rajput S."/>
            <person name="Deng P."/>
            <person name="Jia W."/>
            <person name="Huang R."/>
            <person name="Zhang M."/>
            <person name="Sun Y."/>
            <person name="Hu J."/>
            <person name="Fu X."/>
            <person name="Schnable P.S."/>
            <person name="Li F."/>
            <person name="Zhang H."/>
            <person name="Feng B."/>
            <person name="Zhu X."/>
            <person name="Liu R."/>
            <person name="Schnable J.C."/>
            <person name="Zhu J.-K."/>
            <person name="Zhang H."/>
        </authorList>
    </citation>
    <scope>NUCLEOTIDE SEQUENCE [LARGE SCALE GENOMIC DNA]</scope>
</reference>
<gene>
    <name evidence="8" type="ORF">C2845_PM14G04060</name>
</gene>
<comment type="similarity">
    <text evidence="1">Belongs to the disease resistance NB-LRR family.</text>
</comment>
<evidence type="ECO:0000313" key="8">
    <source>
        <dbReference type="EMBL" id="RLM60570.1"/>
    </source>
</evidence>
<organism evidence="8 9">
    <name type="scientific">Panicum miliaceum</name>
    <name type="common">Proso millet</name>
    <name type="synonym">Broomcorn millet</name>
    <dbReference type="NCBI Taxonomy" id="4540"/>
    <lineage>
        <taxon>Eukaryota</taxon>
        <taxon>Viridiplantae</taxon>
        <taxon>Streptophyta</taxon>
        <taxon>Embryophyta</taxon>
        <taxon>Tracheophyta</taxon>
        <taxon>Spermatophyta</taxon>
        <taxon>Magnoliopsida</taxon>
        <taxon>Liliopsida</taxon>
        <taxon>Poales</taxon>
        <taxon>Poaceae</taxon>
        <taxon>PACMAD clade</taxon>
        <taxon>Panicoideae</taxon>
        <taxon>Panicodae</taxon>
        <taxon>Paniceae</taxon>
        <taxon>Panicinae</taxon>
        <taxon>Panicum</taxon>
        <taxon>Panicum sect. Panicum</taxon>
    </lineage>
</organism>
<dbReference type="PANTHER" id="PTHR19338">
    <property type="entry name" value="TRANSLOCASE OF INNER MITOCHONDRIAL MEMBRANE 13 HOMOLOG"/>
    <property type="match status" value="1"/>
</dbReference>
<dbReference type="Pfam" id="PF00931">
    <property type="entry name" value="NB-ARC"/>
    <property type="match status" value="1"/>
</dbReference>
<accession>A0A3L6PMK8</accession>
<dbReference type="PANTHER" id="PTHR19338:SF65">
    <property type="entry name" value="OS06G0163900 PROTEIN"/>
    <property type="match status" value="1"/>
</dbReference>
<dbReference type="CDD" id="cd14798">
    <property type="entry name" value="RX-CC_like"/>
    <property type="match status" value="1"/>
</dbReference>
<evidence type="ECO:0000256" key="3">
    <source>
        <dbReference type="ARBA" id="ARBA00022737"/>
    </source>
</evidence>
<evidence type="ECO:0000256" key="4">
    <source>
        <dbReference type="ARBA" id="ARBA00022741"/>
    </source>
</evidence>
<evidence type="ECO:0000313" key="9">
    <source>
        <dbReference type="Proteomes" id="UP000275267"/>
    </source>
</evidence>
<feature type="domain" description="NB-ARC" evidence="6">
    <location>
        <begin position="174"/>
        <end position="266"/>
    </location>
</feature>
<evidence type="ECO:0000256" key="5">
    <source>
        <dbReference type="ARBA" id="ARBA00022821"/>
    </source>
</evidence>
<dbReference type="EMBL" id="PQIB02000016">
    <property type="protein sequence ID" value="RLM60570.1"/>
    <property type="molecule type" value="Genomic_DNA"/>
</dbReference>
<keyword evidence="9" id="KW-1185">Reference proteome</keyword>
<dbReference type="Pfam" id="PF18052">
    <property type="entry name" value="Rx_N"/>
    <property type="match status" value="1"/>
</dbReference>
<dbReference type="GO" id="GO:0006952">
    <property type="term" value="P:defense response"/>
    <property type="evidence" value="ECO:0007669"/>
    <property type="project" value="UniProtKB-KW"/>
</dbReference>
<keyword evidence="2" id="KW-0433">Leucine-rich repeat</keyword>
<evidence type="ECO:0000256" key="1">
    <source>
        <dbReference type="ARBA" id="ARBA00008894"/>
    </source>
</evidence>
<dbReference type="InterPro" id="IPR027417">
    <property type="entry name" value="P-loop_NTPase"/>
</dbReference>
<dbReference type="InterPro" id="IPR002182">
    <property type="entry name" value="NB-ARC"/>
</dbReference>
<sequence length="269" mass="30281">MEAALVSVSTGVMKPLLSKLTKLLEEEYIKVKGVRKQIKFLRDELSAMSATLEVLADAEQLNPETRLWRDKLRELAYDLEDCIDGFMARVDDGRDGPTGFKKYFRKLKTLKARHDIANQIQELKASVMEASERHRRYEFARLKHKSSTSSIDPRLQALHEDIDKLVGIDGPKKHVIELLSMEMNGPSTKLKVVSIAGCGGLGKTTLAKQVYDTIKGHFSCSAFVSVSRTPDLRKILIHISSGVGFTGYTQDDGEQQLIDKIRNHLHCNR</sequence>
<feature type="domain" description="Disease resistance N-terminal" evidence="7">
    <location>
        <begin position="12"/>
        <end position="101"/>
    </location>
</feature>
<dbReference type="InterPro" id="IPR038005">
    <property type="entry name" value="RX-like_CC"/>
</dbReference>
<proteinExistence type="inferred from homology"/>
<protein>
    <submittedName>
        <fullName evidence="8">Uncharacterized protein</fullName>
    </submittedName>
</protein>
<comment type="caution">
    <text evidence="8">The sequence shown here is derived from an EMBL/GenBank/DDBJ whole genome shotgun (WGS) entry which is preliminary data.</text>
</comment>
<evidence type="ECO:0000256" key="2">
    <source>
        <dbReference type="ARBA" id="ARBA00022614"/>
    </source>
</evidence>
<keyword evidence="3" id="KW-0677">Repeat</keyword>
<keyword evidence="5" id="KW-0611">Plant defense</keyword>
<dbReference type="Proteomes" id="UP000275267">
    <property type="component" value="Unassembled WGS sequence"/>
</dbReference>
<evidence type="ECO:0000259" key="6">
    <source>
        <dbReference type="Pfam" id="PF00931"/>
    </source>
</evidence>
<dbReference type="SUPFAM" id="SSF52540">
    <property type="entry name" value="P-loop containing nucleoside triphosphate hydrolases"/>
    <property type="match status" value="1"/>
</dbReference>
<evidence type="ECO:0000259" key="7">
    <source>
        <dbReference type="Pfam" id="PF18052"/>
    </source>
</evidence>